<dbReference type="GeneID" id="99631554"/>
<dbReference type="EC" id="2.8.3.16" evidence="3"/>
<feature type="compositionally biased region" description="Pro residues" evidence="2">
    <location>
        <begin position="353"/>
        <end position="362"/>
    </location>
</feature>
<dbReference type="PANTHER" id="PTHR48207:SF4">
    <property type="entry name" value="BLL6097 PROTEIN"/>
    <property type="match status" value="1"/>
</dbReference>
<dbReference type="RefSeq" id="WP_019462522.1">
    <property type="nucleotide sequence ID" value="NZ_AP031463.1"/>
</dbReference>
<protein>
    <submittedName>
        <fullName evidence="3">Formyl-coenzyme A transferase</fullName>
        <ecNumber evidence="3">2.8.3.16</ecNumber>
    </submittedName>
</protein>
<dbReference type="Gene3D" id="3.30.1540.10">
    <property type="entry name" value="formyl-coa transferase, domain 3"/>
    <property type="match status" value="1"/>
</dbReference>
<dbReference type="SUPFAM" id="SSF89796">
    <property type="entry name" value="CoA-transferase family III (CaiB/BaiF)"/>
    <property type="match status" value="1"/>
</dbReference>
<gene>
    <name evidence="3" type="primary">frc_2</name>
    <name evidence="3" type="ORF">NCTC13291_04067</name>
</gene>
<evidence type="ECO:0000313" key="4">
    <source>
        <dbReference type="Proteomes" id="UP000254919"/>
    </source>
</evidence>
<dbReference type="Pfam" id="PF02515">
    <property type="entry name" value="CoA_transf_3"/>
    <property type="match status" value="1"/>
</dbReference>
<name>A0A379PKB3_9PROT</name>
<accession>A0A379PKB3</accession>
<evidence type="ECO:0000313" key="3">
    <source>
        <dbReference type="EMBL" id="SUE95184.1"/>
    </source>
</evidence>
<dbReference type="GO" id="GO:0033608">
    <property type="term" value="F:formyl-CoA transferase activity"/>
    <property type="evidence" value="ECO:0007669"/>
    <property type="project" value="UniProtKB-EC"/>
</dbReference>
<reference evidence="3 4" key="1">
    <citation type="submission" date="2018-06" db="EMBL/GenBank/DDBJ databases">
        <authorList>
            <consortium name="Pathogen Informatics"/>
            <person name="Doyle S."/>
        </authorList>
    </citation>
    <scope>NUCLEOTIDE SEQUENCE [LARGE SCALE GENOMIC DNA]</scope>
    <source>
        <strain evidence="3 4">NCTC13291</strain>
    </source>
</reference>
<dbReference type="AlphaFoldDB" id="A0A379PKB3"/>
<dbReference type="InterPro" id="IPR003673">
    <property type="entry name" value="CoA-Trfase_fam_III"/>
</dbReference>
<dbReference type="EMBL" id="UGVN01000002">
    <property type="protein sequence ID" value="SUE95184.1"/>
    <property type="molecule type" value="Genomic_DNA"/>
</dbReference>
<evidence type="ECO:0000256" key="1">
    <source>
        <dbReference type="ARBA" id="ARBA00022679"/>
    </source>
</evidence>
<proteinExistence type="predicted"/>
<dbReference type="PANTHER" id="PTHR48207">
    <property type="entry name" value="SUCCINATE--HYDROXYMETHYLGLUTARATE COA-TRANSFERASE"/>
    <property type="match status" value="1"/>
</dbReference>
<dbReference type="InterPro" id="IPR050483">
    <property type="entry name" value="CoA-transferase_III_domain"/>
</dbReference>
<dbReference type="Gene3D" id="3.40.50.10540">
    <property type="entry name" value="Crotonobetainyl-coa:carnitine coa-transferase, domain 1"/>
    <property type="match status" value="1"/>
</dbReference>
<evidence type="ECO:0000256" key="2">
    <source>
        <dbReference type="SAM" id="MobiDB-lite"/>
    </source>
</evidence>
<dbReference type="InterPro" id="IPR044855">
    <property type="entry name" value="CoA-Trfase_III_dom3_sf"/>
</dbReference>
<dbReference type="Proteomes" id="UP000254919">
    <property type="component" value="Unassembled WGS sequence"/>
</dbReference>
<organism evidence="3 4">
    <name type="scientific">Roseomonas mucosa</name>
    <dbReference type="NCBI Taxonomy" id="207340"/>
    <lineage>
        <taxon>Bacteria</taxon>
        <taxon>Pseudomonadati</taxon>
        <taxon>Pseudomonadota</taxon>
        <taxon>Alphaproteobacteria</taxon>
        <taxon>Acetobacterales</taxon>
        <taxon>Roseomonadaceae</taxon>
        <taxon>Roseomonas</taxon>
    </lineage>
</organism>
<sequence>MTALSGIRVLDASTVVMGPYATRLLADLGADVLKLEPPGGDIMRRAGQGGAIFAHLNRSKRGLVLDLKSAEGQQRLHQLAAEADVLVHNMRPEAAARLGLRKADLDPVNPGLIVASAYGYGPGGPCSGRPAYDDLIQAASGLAATMGRASGGAPAYVPMTLVDRVVGAHLAFAIVAAVACRARTGVAQEVEVPMFETFTDLVASDHLGGLSFDPPEGGPYYPRLMSPHRRPYRTRDGWIAVLLYTEAHWRRFFALLGREQELADDPRLRDHVARQANIDHAYGLVAEALSHRDTGEWMRSLCEADIPVSAVNDVESLLEDPHLRATGFWRQVPLPDGSRLRTTAPFGRWSATPPDPPGPPPAFRTATAEAQGVDAARRAAWKAKPAAPGKGDQT</sequence>
<keyword evidence="1 3" id="KW-0808">Transferase</keyword>
<feature type="region of interest" description="Disordered" evidence="2">
    <location>
        <begin position="341"/>
        <end position="394"/>
    </location>
</feature>
<dbReference type="InterPro" id="IPR023606">
    <property type="entry name" value="CoA-Trfase_III_dom_1_sf"/>
</dbReference>